<dbReference type="Pfam" id="PF02195">
    <property type="entry name" value="ParB_N"/>
    <property type="match status" value="1"/>
</dbReference>
<dbReference type="GO" id="GO:0005694">
    <property type="term" value="C:chromosome"/>
    <property type="evidence" value="ECO:0007669"/>
    <property type="project" value="TreeGrafter"/>
</dbReference>
<dbReference type="CDD" id="cd16405">
    <property type="entry name" value="RepB_like_N"/>
    <property type="match status" value="1"/>
</dbReference>
<dbReference type="InterPro" id="IPR037972">
    <property type="entry name" value="RepB_N"/>
</dbReference>
<feature type="region of interest" description="Disordered" evidence="1">
    <location>
        <begin position="1"/>
        <end position="52"/>
    </location>
</feature>
<reference evidence="3" key="1">
    <citation type="submission" date="2021-08" db="EMBL/GenBank/DDBJ databases">
        <authorList>
            <person name="Nwanade C."/>
            <person name="Wang M."/>
            <person name="Masoudi A."/>
            <person name="Yu Z."/>
            <person name="Liu J."/>
        </authorList>
    </citation>
    <scope>NUCLEOTIDE SEQUENCE</scope>
    <source>
        <strain evidence="3">S122</strain>
        <plasmid evidence="3">unnamed5</plasmid>
    </source>
</reference>
<dbReference type="InterPro" id="IPR036086">
    <property type="entry name" value="ParB/Sulfiredoxin_sf"/>
</dbReference>
<protein>
    <submittedName>
        <fullName evidence="3">ParB N-terminal domain-containing protein</fullName>
    </submittedName>
</protein>
<dbReference type="EMBL" id="CP081075">
    <property type="protein sequence ID" value="UWQ56407.1"/>
    <property type="molecule type" value="Genomic_DNA"/>
</dbReference>
<dbReference type="RefSeq" id="WP_259973087.1">
    <property type="nucleotide sequence ID" value="NZ_CP081075.1"/>
</dbReference>
<dbReference type="GO" id="GO:0007059">
    <property type="term" value="P:chromosome segregation"/>
    <property type="evidence" value="ECO:0007669"/>
    <property type="project" value="TreeGrafter"/>
</dbReference>
<dbReference type="KEGG" id="lcae:K3721_20910"/>
<dbReference type="SUPFAM" id="SSF110849">
    <property type="entry name" value="ParB/Sulfiredoxin"/>
    <property type="match status" value="1"/>
</dbReference>
<proteinExistence type="predicted"/>
<sequence>MSKRRVFDIDFPTEPNDLSEPKMPPAETAVQKPDQRMRKPSEARRGPMATAISENADALRSRAEAEKKIRDENDRLAHEFVRLKKLGLVVDRIPVGRIGAAKLIRDRREGRDPDLDELKASIKSIGLSNPIRVEENEDGTYELIQGYRRLRAYVELLRETGDEAYEQIPAGLVAKGDSLQSLYRRMVDENLVRRDISFAEMAQLALSYTQDEGTGVKSLEDAVSDLYASAGRQKKIYIRHFAQLLGAVGDLLKFPEAIPRALGLELRKRLETDAASIPELREALTQARAETEEVELNVLRGFAEGKRKPAPRSAAAPRAGIAKTTLRCTVPAGTVRCQARDGKIEMAMERDFSEIDRHKLEDAIAAFFAALEEQD</sequence>
<feature type="compositionally biased region" description="Basic and acidic residues" evidence="1">
    <location>
        <begin position="33"/>
        <end position="45"/>
    </location>
</feature>
<dbReference type="AlphaFoldDB" id="A0A9Q9M3B4"/>
<dbReference type="PANTHER" id="PTHR33375">
    <property type="entry name" value="CHROMOSOME-PARTITIONING PROTEIN PARB-RELATED"/>
    <property type="match status" value="1"/>
</dbReference>
<dbReference type="InterPro" id="IPR050336">
    <property type="entry name" value="Chromosome_partition/occlusion"/>
</dbReference>
<dbReference type="InterPro" id="IPR003115">
    <property type="entry name" value="ParB_N"/>
</dbReference>
<dbReference type="Gene3D" id="3.90.1530.30">
    <property type="match status" value="1"/>
</dbReference>
<evidence type="ECO:0000259" key="2">
    <source>
        <dbReference type="SMART" id="SM00470"/>
    </source>
</evidence>
<dbReference type="PANTHER" id="PTHR33375:SF1">
    <property type="entry name" value="CHROMOSOME-PARTITIONING PROTEIN PARB-RELATED"/>
    <property type="match status" value="1"/>
</dbReference>
<dbReference type="Proteomes" id="UP001058713">
    <property type="component" value="Plasmid unnamed5"/>
</dbReference>
<feature type="domain" description="ParB-like N-terminal" evidence="2">
    <location>
        <begin position="96"/>
        <end position="191"/>
    </location>
</feature>
<accession>A0A9Q9M3B4</accession>
<dbReference type="SMART" id="SM00470">
    <property type="entry name" value="ParB"/>
    <property type="match status" value="1"/>
</dbReference>
<organism evidence="3 4">
    <name type="scientific">Leisingera caerulea</name>
    <name type="common">Phaeobacter caeruleus</name>
    <dbReference type="NCBI Taxonomy" id="506591"/>
    <lineage>
        <taxon>Bacteria</taxon>
        <taxon>Pseudomonadati</taxon>
        <taxon>Pseudomonadota</taxon>
        <taxon>Alphaproteobacteria</taxon>
        <taxon>Rhodobacterales</taxon>
        <taxon>Roseobacteraceae</taxon>
        <taxon>Leisingera</taxon>
    </lineage>
</organism>
<name>A0A9Q9M3B4_LEICA</name>
<keyword evidence="3" id="KW-0614">Plasmid</keyword>
<evidence type="ECO:0000313" key="3">
    <source>
        <dbReference type="EMBL" id="UWQ56407.1"/>
    </source>
</evidence>
<gene>
    <name evidence="3" type="ORF">K3721_20910</name>
</gene>
<evidence type="ECO:0000256" key="1">
    <source>
        <dbReference type="SAM" id="MobiDB-lite"/>
    </source>
</evidence>
<evidence type="ECO:0000313" key="4">
    <source>
        <dbReference type="Proteomes" id="UP001058713"/>
    </source>
</evidence>
<geneLocation type="plasmid" evidence="3 4">
    <name>unnamed5</name>
</geneLocation>